<evidence type="ECO:0000313" key="2">
    <source>
        <dbReference type="Proteomes" id="UP000789706"/>
    </source>
</evidence>
<reference evidence="1" key="1">
    <citation type="submission" date="2021-06" db="EMBL/GenBank/DDBJ databases">
        <authorList>
            <person name="Kallberg Y."/>
            <person name="Tangrot J."/>
            <person name="Rosling A."/>
        </authorList>
    </citation>
    <scope>NUCLEOTIDE SEQUENCE</scope>
    <source>
        <strain evidence="1">AZ414A</strain>
    </source>
</reference>
<sequence length="81" mass="9467">MSTGLNWHRPCNAEGDTVLIYTFENVEGLLTELVGIFKRHKREVSKSTVSSQCFRNTSFSIFINQLFWDEVKRPKRKRSSN</sequence>
<accession>A0A9N8WKH4</accession>
<protein>
    <submittedName>
        <fullName evidence="1">10251_t:CDS:1</fullName>
    </submittedName>
</protein>
<proteinExistence type="predicted"/>
<organism evidence="1 2">
    <name type="scientific">Diversispora eburnea</name>
    <dbReference type="NCBI Taxonomy" id="1213867"/>
    <lineage>
        <taxon>Eukaryota</taxon>
        <taxon>Fungi</taxon>
        <taxon>Fungi incertae sedis</taxon>
        <taxon>Mucoromycota</taxon>
        <taxon>Glomeromycotina</taxon>
        <taxon>Glomeromycetes</taxon>
        <taxon>Diversisporales</taxon>
        <taxon>Diversisporaceae</taxon>
        <taxon>Diversispora</taxon>
    </lineage>
</organism>
<name>A0A9N8WKH4_9GLOM</name>
<evidence type="ECO:0000313" key="1">
    <source>
        <dbReference type="EMBL" id="CAG8487878.1"/>
    </source>
</evidence>
<keyword evidence="2" id="KW-1185">Reference proteome</keyword>
<dbReference type="AlphaFoldDB" id="A0A9N8WKH4"/>
<dbReference type="Proteomes" id="UP000789706">
    <property type="component" value="Unassembled WGS sequence"/>
</dbReference>
<gene>
    <name evidence="1" type="ORF">DEBURN_LOCUS4013</name>
</gene>
<dbReference type="EMBL" id="CAJVPK010000280">
    <property type="protein sequence ID" value="CAG8487878.1"/>
    <property type="molecule type" value="Genomic_DNA"/>
</dbReference>
<comment type="caution">
    <text evidence="1">The sequence shown here is derived from an EMBL/GenBank/DDBJ whole genome shotgun (WGS) entry which is preliminary data.</text>
</comment>